<dbReference type="GO" id="GO:0060234">
    <property type="term" value="P:neuroblast delamination"/>
    <property type="evidence" value="ECO:0007669"/>
    <property type="project" value="TreeGrafter"/>
</dbReference>
<reference evidence="3" key="1">
    <citation type="submission" date="2024-04" db="EMBL/GenBank/DDBJ databases">
        <title>Salinicola lusitanus LLJ914,a marine bacterium isolated from the Okinawa Trough.</title>
        <authorList>
            <person name="Li J."/>
        </authorList>
    </citation>
    <scope>NUCLEOTIDE SEQUENCE [LARGE SCALE GENOMIC DNA]</scope>
</reference>
<feature type="compositionally biased region" description="Basic and acidic residues" evidence="1">
    <location>
        <begin position="181"/>
        <end position="193"/>
    </location>
</feature>
<sequence length="284" mass="31534">MEEQYNDDGSAHCTSSVILTDVDISEAEGYEPEENYTQASTESLNKDKNCQVLKEKSPIRSRAPSLPLLISPEELTTSPGIMDEHLPEMPWSQTSSASSPPPAEMNGESRPPQTETTHSAVSKIPVRLTVIKQTQSSTQDTRLSPPSLPESSCPEREEKTREKRKKTALFSSGIPNTLRPDLSKVEPRVRFPKDGYTPPKSRRPLRSGSLSPEPRLVYMSPADIVTTVLFGASEEPQPEEEEELTPDVLSILPPDFRTRQQAIALMNELQVLTASHTHTHTHTQ</sequence>
<proteinExistence type="predicted"/>
<name>A0AAW0NFD2_9GOBI</name>
<dbReference type="GO" id="GO:0001837">
    <property type="term" value="P:epithelial to mesenchymal transition"/>
    <property type="evidence" value="ECO:0007669"/>
    <property type="project" value="TreeGrafter"/>
</dbReference>
<dbReference type="PANTHER" id="PTHR21510:SF15">
    <property type="entry name" value="MICROTUBULE ORGANIZATION PROTEIN AKNA"/>
    <property type="match status" value="1"/>
</dbReference>
<feature type="compositionally biased region" description="Acidic residues" evidence="1">
    <location>
        <begin position="23"/>
        <end position="34"/>
    </location>
</feature>
<protein>
    <submittedName>
        <fullName evidence="2">Uncharacterized protein</fullName>
    </submittedName>
</protein>
<feature type="region of interest" description="Disordered" evidence="1">
    <location>
        <begin position="23"/>
        <end position="214"/>
    </location>
</feature>
<dbReference type="PANTHER" id="PTHR21510">
    <property type="entry name" value="AKNA DOMAIN-CONTAINING PROTEIN"/>
    <property type="match status" value="1"/>
</dbReference>
<comment type="caution">
    <text evidence="2">The sequence shown here is derived from an EMBL/GenBank/DDBJ whole genome shotgun (WGS) entry which is preliminary data.</text>
</comment>
<organism evidence="2 3">
    <name type="scientific">Mugilogobius chulae</name>
    <name type="common">yellowstripe goby</name>
    <dbReference type="NCBI Taxonomy" id="88201"/>
    <lineage>
        <taxon>Eukaryota</taxon>
        <taxon>Metazoa</taxon>
        <taxon>Chordata</taxon>
        <taxon>Craniata</taxon>
        <taxon>Vertebrata</taxon>
        <taxon>Euteleostomi</taxon>
        <taxon>Actinopterygii</taxon>
        <taxon>Neopterygii</taxon>
        <taxon>Teleostei</taxon>
        <taxon>Neoteleostei</taxon>
        <taxon>Acanthomorphata</taxon>
        <taxon>Gobiaria</taxon>
        <taxon>Gobiiformes</taxon>
        <taxon>Gobioidei</taxon>
        <taxon>Gobiidae</taxon>
        <taxon>Gobionellinae</taxon>
        <taxon>Mugilogobius</taxon>
    </lineage>
</organism>
<gene>
    <name evidence="2" type="ORF">WMY93_021990</name>
</gene>
<evidence type="ECO:0000256" key="1">
    <source>
        <dbReference type="SAM" id="MobiDB-lite"/>
    </source>
</evidence>
<evidence type="ECO:0000313" key="2">
    <source>
        <dbReference type="EMBL" id="KAK7896665.1"/>
    </source>
</evidence>
<feature type="compositionally biased region" description="Low complexity" evidence="1">
    <location>
        <begin position="64"/>
        <end position="75"/>
    </location>
</feature>
<feature type="compositionally biased region" description="Polar residues" evidence="1">
    <location>
        <begin position="111"/>
        <end position="120"/>
    </location>
</feature>
<accession>A0AAW0NFD2</accession>
<dbReference type="Proteomes" id="UP001460270">
    <property type="component" value="Unassembled WGS sequence"/>
</dbReference>
<dbReference type="EMBL" id="JBBPFD010000015">
    <property type="protein sequence ID" value="KAK7896665.1"/>
    <property type="molecule type" value="Genomic_DNA"/>
</dbReference>
<feature type="compositionally biased region" description="Polar residues" evidence="1">
    <location>
        <begin position="131"/>
        <end position="141"/>
    </location>
</feature>
<feature type="compositionally biased region" description="Basic and acidic residues" evidence="1">
    <location>
        <begin position="44"/>
        <end position="58"/>
    </location>
</feature>
<dbReference type="AlphaFoldDB" id="A0AAW0NFD2"/>
<feature type="compositionally biased region" description="Low complexity" evidence="1">
    <location>
        <begin position="142"/>
        <end position="152"/>
    </location>
</feature>
<dbReference type="GO" id="GO:0005813">
    <property type="term" value="C:centrosome"/>
    <property type="evidence" value="ECO:0007669"/>
    <property type="project" value="TreeGrafter"/>
</dbReference>
<evidence type="ECO:0000313" key="3">
    <source>
        <dbReference type="Proteomes" id="UP001460270"/>
    </source>
</evidence>
<keyword evidence="3" id="KW-1185">Reference proteome</keyword>
<dbReference type="InterPro" id="IPR052655">
    <property type="entry name" value="AKNA_Centrosome-Trans_reg"/>
</dbReference>
<dbReference type="GO" id="GO:0021849">
    <property type="term" value="P:neuroblast division in subventricular zone"/>
    <property type="evidence" value="ECO:0007669"/>
    <property type="project" value="TreeGrafter"/>
</dbReference>